<organism evidence="2">
    <name type="scientific">Siphoviridae sp. ctAUQ2</name>
    <dbReference type="NCBI Taxonomy" id="2826182"/>
    <lineage>
        <taxon>Viruses</taxon>
        <taxon>Duplodnaviria</taxon>
        <taxon>Heunggongvirae</taxon>
        <taxon>Uroviricota</taxon>
        <taxon>Caudoviricetes</taxon>
    </lineage>
</organism>
<reference evidence="2" key="1">
    <citation type="journal article" date="2021" name="Proc. Natl. Acad. Sci. U.S.A.">
        <title>A Catalog of Tens of Thousands of Viruses from Human Metagenomes Reveals Hidden Associations with Chronic Diseases.</title>
        <authorList>
            <person name="Tisza M.J."/>
            <person name="Buck C.B."/>
        </authorList>
    </citation>
    <scope>NUCLEOTIDE SEQUENCE</scope>
    <source>
        <strain evidence="2">CtAUQ2</strain>
    </source>
</reference>
<name>A0A8S5MZC5_9CAUD</name>
<evidence type="ECO:0000313" key="2">
    <source>
        <dbReference type="EMBL" id="DAD87556.1"/>
    </source>
</evidence>
<protein>
    <recommendedName>
        <fullName evidence="1">DUF6926 domain-containing protein</fullName>
    </recommendedName>
</protein>
<dbReference type="EMBL" id="BK015022">
    <property type="protein sequence ID" value="DAD87556.1"/>
    <property type="molecule type" value="Genomic_DNA"/>
</dbReference>
<sequence length="166" mass="19425">MLKLIDTYDIPEWAICYLVNGDTEGLAEKERQEIDKFWHSLLDEHHTSGILLDTEVMNEEKYGNYFSTEIDAFPAFGKQFGACKTWRIPVYVDIHSEKDTQVNIIIMGNNPLNNNKFEVSIFQNKKFCDMDEADTWANIYFDFLNNFEYYISKTEDSVINICDDEA</sequence>
<evidence type="ECO:0000259" key="1">
    <source>
        <dbReference type="Pfam" id="PF21977"/>
    </source>
</evidence>
<proteinExistence type="predicted"/>
<feature type="domain" description="DUF6926" evidence="1">
    <location>
        <begin position="8"/>
        <end position="77"/>
    </location>
</feature>
<accession>A0A8S5MZC5</accession>
<dbReference type="InterPro" id="IPR053839">
    <property type="entry name" value="DUF6926"/>
</dbReference>
<dbReference type="Pfam" id="PF21977">
    <property type="entry name" value="DUF6926"/>
    <property type="match status" value="1"/>
</dbReference>